<protein>
    <submittedName>
        <fullName evidence="2">Uncharacterized protein</fullName>
    </submittedName>
</protein>
<feature type="compositionally biased region" description="Basic and acidic residues" evidence="1">
    <location>
        <begin position="62"/>
        <end position="84"/>
    </location>
</feature>
<accession>A0A3P1CHG5</accession>
<keyword evidence="3" id="KW-1185">Reference proteome</keyword>
<reference evidence="2 3" key="1">
    <citation type="submission" date="2018-11" db="EMBL/GenBank/DDBJ databases">
        <authorList>
            <person name="Zhou Z."/>
            <person name="Wang G."/>
        </authorList>
    </citation>
    <scope>NUCLEOTIDE SEQUENCE [LARGE SCALE GENOMIC DNA]</scope>
    <source>
        <strain evidence="2 3">KCTC42998</strain>
    </source>
</reference>
<comment type="caution">
    <text evidence="2">The sequence shown here is derived from an EMBL/GenBank/DDBJ whole genome shotgun (WGS) entry which is preliminary data.</text>
</comment>
<sequence>MFETSPTFRQLYDQAKHLKEEREAELMRLKQPDPNLSWDIDELTRTMNLLVLAFRKAVPEGAKNKLVEQRKPDMLTRPDSGQHS</sequence>
<feature type="region of interest" description="Disordered" evidence="1">
    <location>
        <begin position="61"/>
        <end position="84"/>
    </location>
</feature>
<dbReference type="EMBL" id="RQJP01000004">
    <property type="protein sequence ID" value="RRB12486.1"/>
    <property type="molecule type" value="Genomic_DNA"/>
</dbReference>
<evidence type="ECO:0000256" key="1">
    <source>
        <dbReference type="SAM" id="MobiDB-lite"/>
    </source>
</evidence>
<organism evidence="2 3">
    <name type="scientific">Larkinella knui</name>
    <dbReference type="NCBI Taxonomy" id="2025310"/>
    <lineage>
        <taxon>Bacteria</taxon>
        <taxon>Pseudomonadati</taxon>
        <taxon>Bacteroidota</taxon>
        <taxon>Cytophagia</taxon>
        <taxon>Cytophagales</taxon>
        <taxon>Spirosomataceae</taxon>
        <taxon>Larkinella</taxon>
    </lineage>
</organism>
<dbReference type="OrthoDB" id="9960409at2"/>
<dbReference type="AlphaFoldDB" id="A0A3P1CHG5"/>
<evidence type="ECO:0000313" key="3">
    <source>
        <dbReference type="Proteomes" id="UP000274271"/>
    </source>
</evidence>
<gene>
    <name evidence="2" type="ORF">EHT87_20010</name>
</gene>
<dbReference type="RefSeq" id="WP_124908439.1">
    <property type="nucleotide sequence ID" value="NZ_RQJP01000004.1"/>
</dbReference>
<name>A0A3P1CHG5_9BACT</name>
<evidence type="ECO:0000313" key="2">
    <source>
        <dbReference type="EMBL" id="RRB12486.1"/>
    </source>
</evidence>
<dbReference type="Proteomes" id="UP000274271">
    <property type="component" value="Unassembled WGS sequence"/>
</dbReference>
<proteinExistence type="predicted"/>